<reference evidence="1" key="1">
    <citation type="submission" date="2015-12" db="EMBL/GenBank/DDBJ databases">
        <title>Gene expression during late stages of embryo sac development: a critical building block for successful pollen-pistil interactions.</title>
        <authorList>
            <person name="Liu Y."/>
            <person name="Joly V."/>
            <person name="Sabar M."/>
            <person name="Matton D.P."/>
        </authorList>
    </citation>
    <scope>NUCLEOTIDE SEQUENCE</scope>
</reference>
<accession>A0A0V0II17</accession>
<proteinExistence type="predicted"/>
<sequence>MQQLLARLQHCLFLNYYSGGALEGFLAACDAGRGSPSGPFTLLGEKHSRTFPSSRLRRTNI</sequence>
<evidence type="ECO:0000313" key="1">
    <source>
        <dbReference type="EMBL" id="JAP32129.1"/>
    </source>
</evidence>
<organism evidence="1">
    <name type="scientific">Solanum chacoense</name>
    <name type="common">Chaco potato</name>
    <dbReference type="NCBI Taxonomy" id="4108"/>
    <lineage>
        <taxon>Eukaryota</taxon>
        <taxon>Viridiplantae</taxon>
        <taxon>Streptophyta</taxon>
        <taxon>Embryophyta</taxon>
        <taxon>Tracheophyta</taxon>
        <taxon>Spermatophyta</taxon>
        <taxon>Magnoliopsida</taxon>
        <taxon>eudicotyledons</taxon>
        <taxon>Gunneridae</taxon>
        <taxon>Pentapetalae</taxon>
        <taxon>asterids</taxon>
        <taxon>lamiids</taxon>
        <taxon>Solanales</taxon>
        <taxon>Solanaceae</taxon>
        <taxon>Solanoideae</taxon>
        <taxon>Solaneae</taxon>
        <taxon>Solanum</taxon>
    </lineage>
</organism>
<dbReference type="EMBL" id="GEDG01006347">
    <property type="protein sequence ID" value="JAP32129.1"/>
    <property type="molecule type" value="Transcribed_RNA"/>
</dbReference>
<protein>
    <submittedName>
        <fullName evidence="1">Putative ovule protein</fullName>
    </submittedName>
</protein>
<dbReference type="AlphaFoldDB" id="A0A0V0II17"/>
<name>A0A0V0II17_SOLCH</name>